<accession>A0ABS4K2A3</accession>
<keyword evidence="3" id="KW-1185">Reference proteome</keyword>
<dbReference type="RefSeq" id="WP_021281590.1">
    <property type="nucleotide sequence ID" value="NZ_JAGGLL010000007.1"/>
</dbReference>
<gene>
    <name evidence="2" type="ORF">J2Z44_001171</name>
</gene>
<feature type="transmembrane region" description="Helical" evidence="1">
    <location>
        <begin position="12"/>
        <end position="29"/>
    </location>
</feature>
<reference evidence="2 3" key="1">
    <citation type="submission" date="2021-03" db="EMBL/GenBank/DDBJ databases">
        <title>Genomic Encyclopedia of Type Strains, Phase IV (KMG-IV): sequencing the most valuable type-strain genomes for metagenomic binning, comparative biology and taxonomic classification.</title>
        <authorList>
            <person name="Goeker M."/>
        </authorList>
    </citation>
    <scope>NUCLEOTIDE SEQUENCE [LARGE SCALE GENOMIC DNA]</scope>
    <source>
        <strain evidence="2 3">DSM 28650</strain>
    </source>
</reference>
<evidence type="ECO:0000256" key="1">
    <source>
        <dbReference type="SAM" id="Phobius"/>
    </source>
</evidence>
<keyword evidence="1" id="KW-0812">Transmembrane</keyword>
<organism evidence="2 3">
    <name type="scientific">Clostridium punense</name>
    <dbReference type="NCBI Taxonomy" id="1054297"/>
    <lineage>
        <taxon>Bacteria</taxon>
        <taxon>Bacillati</taxon>
        <taxon>Bacillota</taxon>
        <taxon>Clostridia</taxon>
        <taxon>Eubacteriales</taxon>
        <taxon>Clostridiaceae</taxon>
        <taxon>Clostridium</taxon>
    </lineage>
</organism>
<name>A0ABS4K2A3_9CLOT</name>
<keyword evidence="1" id="KW-1133">Transmembrane helix</keyword>
<evidence type="ECO:0000313" key="3">
    <source>
        <dbReference type="Proteomes" id="UP001519308"/>
    </source>
</evidence>
<keyword evidence="1" id="KW-0472">Membrane</keyword>
<evidence type="ECO:0000313" key="2">
    <source>
        <dbReference type="EMBL" id="MBP2021375.1"/>
    </source>
</evidence>
<dbReference type="EMBL" id="JAGGLL010000007">
    <property type="protein sequence ID" value="MBP2021375.1"/>
    <property type="molecule type" value="Genomic_DNA"/>
</dbReference>
<protein>
    <submittedName>
        <fullName evidence="2">Uncharacterized protein</fullName>
    </submittedName>
</protein>
<proteinExistence type="predicted"/>
<sequence length="56" mass="6299">MMSKIDEVFPKVMVCLVFFLIAATIIYNADRLSNLAENMGSEASSIIVQKYNLNNQ</sequence>
<comment type="caution">
    <text evidence="2">The sequence shown here is derived from an EMBL/GenBank/DDBJ whole genome shotgun (WGS) entry which is preliminary data.</text>
</comment>
<dbReference type="Proteomes" id="UP001519308">
    <property type="component" value="Unassembled WGS sequence"/>
</dbReference>